<evidence type="ECO:0000256" key="5">
    <source>
        <dbReference type="ARBA" id="ARBA00023136"/>
    </source>
</evidence>
<feature type="transmembrane region" description="Helical" evidence="6">
    <location>
        <begin position="71"/>
        <end position="93"/>
    </location>
</feature>
<dbReference type="OrthoDB" id="53209at2157"/>
<evidence type="ECO:0000256" key="3">
    <source>
        <dbReference type="ARBA" id="ARBA00022692"/>
    </source>
</evidence>
<dbReference type="Pfam" id="PF01184">
    <property type="entry name" value="Gpr1_Fun34_YaaH"/>
    <property type="match status" value="1"/>
</dbReference>
<comment type="similarity">
    <text evidence="2">Belongs to the acetate uptake transporter (AceTr) (TC 2.A.96) family.</text>
</comment>
<feature type="transmembrane region" description="Helical" evidence="6">
    <location>
        <begin position="99"/>
        <end position="119"/>
    </location>
</feature>
<evidence type="ECO:0000256" key="2">
    <source>
        <dbReference type="ARBA" id="ARBA00005587"/>
    </source>
</evidence>
<feature type="transmembrane region" description="Helical" evidence="6">
    <location>
        <begin position="126"/>
        <end position="147"/>
    </location>
</feature>
<evidence type="ECO:0000313" key="8">
    <source>
        <dbReference type="Proteomes" id="UP000610960"/>
    </source>
</evidence>
<dbReference type="GO" id="GO:0005886">
    <property type="term" value="C:plasma membrane"/>
    <property type="evidence" value="ECO:0007669"/>
    <property type="project" value="TreeGrafter"/>
</dbReference>
<dbReference type="PANTHER" id="PTHR31123:SF4">
    <property type="entry name" value="PROTEIN ALCS"/>
    <property type="match status" value="1"/>
</dbReference>
<dbReference type="RefSeq" id="WP_188596224.1">
    <property type="nucleotide sequence ID" value="NZ_BMNL01000002.1"/>
</dbReference>
<dbReference type="PANTHER" id="PTHR31123">
    <property type="entry name" value="ACCUMULATION OF DYADS PROTEIN 2-RELATED"/>
    <property type="match status" value="1"/>
</dbReference>
<dbReference type="InterPro" id="IPR051633">
    <property type="entry name" value="AceTr"/>
</dbReference>
<dbReference type="GO" id="GO:0015123">
    <property type="term" value="F:acetate transmembrane transporter activity"/>
    <property type="evidence" value="ECO:0007669"/>
    <property type="project" value="TreeGrafter"/>
</dbReference>
<keyword evidence="8" id="KW-1185">Reference proteome</keyword>
<feature type="transmembrane region" description="Helical" evidence="6">
    <location>
        <begin position="39"/>
        <end position="59"/>
    </location>
</feature>
<dbReference type="EMBL" id="BMNL01000002">
    <property type="protein sequence ID" value="GGP20520.1"/>
    <property type="molecule type" value="Genomic_DNA"/>
</dbReference>
<gene>
    <name evidence="7" type="ORF">GCM10007981_08940</name>
</gene>
<proteinExistence type="inferred from homology"/>
<dbReference type="Proteomes" id="UP000610960">
    <property type="component" value="Unassembled WGS sequence"/>
</dbReference>
<feature type="transmembrane region" description="Helical" evidence="6">
    <location>
        <begin position="12"/>
        <end position="33"/>
    </location>
</feature>
<accession>A0A830GUY2</accession>
<keyword evidence="4 6" id="KW-1133">Transmembrane helix</keyword>
<reference evidence="7" key="1">
    <citation type="journal article" date="2014" name="Int. J. Syst. Evol. Microbiol.">
        <title>Complete genome sequence of Corynebacterium casei LMG S-19264T (=DSM 44701T), isolated from a smear-ripened cheese.</title>
        <authorList>
            <consortium name="US DOE Joint Genome Institute (JGI-PGF)"/>
            <person name="Walter F."/>
            <person name="Albersmeier A."/>
            <person name="Kalinowski J."/>
            <person name="Ruckert C."/>
        </authorList>
    </citation>
    <scope>NUCLEOTIDE SEQUENCE</scope>
    <source>
        <strain evidence="7">JCM 10088</strain>
    </source>
</reference>
<comment type="subcellular location">
    <subcellularLocation>
        <location evidence="1">Membrane</location>
        <topology evidence="1">Multi-pass membrane protein</topology>
    </subcellularLocation>
</comment>
<keyword evidence="5 6" id="KW-0472">Membrane</keyword>
<reference evidence="7" key="2">
    <citation type="submission" date="2020-09" db="EMBL/GenBank/DDBJ databases">
        <authorList>
            <person name="Sun Q."/>
            <person name="Ohkuma M."/>
        </authorList>
    </citation>
    <scope>NUCLEOTIDE SEQUENCE</scope>
    <source>
        <strain evidence="7">JCM 10088</strain>
    </source>
</reference>
<name>A0A830GUY2_9CREN</name>
<organism evidence="7 8">
    <name type="scientific">Thermocladium modestius</name>
    <dbReference type="NCBI Taxonomy" id="62609"/>
    <lineage>
        <taxon>Archaea</taxon>
        <taxon>Thermoproteota</taxon>
        <taxon>Thermoprotei</taxon>
        <taxon>Thermoproteales</taxon>
        <taxon>Thermoproteaceae</taxon>
        <taxon>Thermocladium</taxon>
    </lineage>
</organism>
<evidence type="ECO:0000256" key="1">
    <source>
        <dbReference type="ARBA" id="ARBA00004141"/>
    </source>
</evidence>
<sequence length="209" mass="22842">MSFEKRKGDPTALGIFAYGFSLFFLSIYAIGFYRWSESIVMISPALVFGGLFLLIAANWEYNNGNTFGATAFGTYSAFFLSFGIAHIGIFAWGFSSIEVAHFVGLMAVAFTIMTFIYWLGSFKMNLALNLTLLFLLLTFALYAVPLTTLAPSMSTAMGTFPSALKPAGYVGFLDSLLTMWVGAATVINDRWEMAGLKGPIPVFPLGKKK</sequence>
<dbReference type="NCBIfam" id="NF038013">
    <property type="entry name" value="AceTr_1"/>
    <property type="match status" value="1"/>
</dbReference>
<evidence type="ECO:0000256" key="4">
    <source>
        <dbReference type="ARBA" id="ARBA00022989"/>
    </source>
</evidence>
<comment type="caution">
    <text evidence="7">The sequence shown here is derived from an EMBL/GenBank/DDBJ whole genome shotgun (WGS) entry which is preliminary data.</text>
</comment>
<feature type="transmembrane region" description="Helical" evidence="6">
    <location>
        <begin position="167"/>
        <end position="187"/>
    </location>
</feature>
<evidence type="ECO:0000256" key="6">
    <source>
        <dbReference type="SAM" id="Phobius"/>
    </source>
</evidence>
<keyword evidence="3 6" id="KW-0812">Transmembrane</keyword>
<dbReference type="AlphaFoldDB" id="A0A830GUY2"/>
<evidence type="ECO:0000313" key="7">
    <source>
        <dbReference type="EMBL" id="GGP20520.1"/>
    </source>
</evidence>
<dbReference type="InterPro" id="IPR000791">
    <property type="entry name" value="Gpr1/Fun34/SatP-like"/>
</dbReference>
<protein>
    <submittedName>
        <fullName evidence="7">Uncharacterized protein</fullName>
    </submittedName>
</protein>